<organism evidence="3 4">
    <name type="scientific">Marasmius crinis-equi</name>
    <dbReference type="NCBI Taxonomy" id="585013"/>
    <lineage>
        <taxon>Eukaryota</taxon>
        <taxon>Fungi</taxon>
        <taxon>Dikarya</taxon>
        <taxon>Basidiomycota</taxon>
        <taxon>Agaricomycotina</taxon>
        <taxon>Agaricomycetes</taxon>
        <taxon>Agaricomycetidae</taxon>
        <taxon>Agaricales</taxon>
        <taxon>Marasmiineae</taxon>
        <taxon>Marasmiaceae</taxon>
        <taxon>Marasmius</taxon>
    </lineage>
</organism>
<feature type="coiled-coil region" evidence="1">
    <location>
        <begin position="49"/>
        <end position="76"/>
    </location>
</feature>
<feature type="compositionally biased region" description="Polar residues" evidence="2">
    <location>
        <begin position="328"/>
        <end position="346"/>
    </location>
</feature>
<feature type="compositionally biased region" description="Acidic residues" evidence="2">
    <location>
        <begin position="274"/>
        <end position="289"/>
    </location>
</feature>
<evidence type="ECO:0000313" key="4">
    <source>
        <dbReference type="Proteomes" id="UP001465976"/>
    </source>
</evidence>
<keyword evidence="1" id="KW-0175">Coiled coil</keyword>
<accession>A0ABR3F7T2</accession>
<evidence type="ECO:0000256" key="2">
    <source>
        <dbReference type="SAM" id="MobiDB-lite"/>
    </source>
</evidence>
<feature type="compositionally biased region" description="Low complexity" evidence="2">
    <location>
        <begin position="384"/>
        <end position="421"/>
    </location>
</feature>
<feature type="region of interest" description="Disordered" evidence="2">
    <location>
        <begin position="266"/>
        <end position="432"/>
    </location>
</feature>
<feature type="compositionally biased region" description="Basic and acidic residues" evidence="2">
    <location>
        <begin position="475"/>
        <end position="495"/>
    </location>
</feature>
<protein>
    <submittedName>
        <fullName evidence="3">Uncharacterized protein</fullName>
    </submittedName>
</protein>
<evidence type="ECO:0000313" key="3">
    <source>
        <dbReference type="EMBL" id="KAL0571301.1"/>
    </source>
</evidence>
<dbReference type="Proteomes" id="UP001465976">
    <property type="component" value="Unassembled WGS sequence"/>
</dbReference>
<gene>
    <name evidence="3" type="ORF">V5O48_010666</name>
</gene>
<sequence>MPNESSLVQHDLNSYSNTHSRNLTFPLFNNNPLTIATQDQLLDSQNPFYRQALATITRLQNEVKEKEKVLSERDTELVELRTKYETTSAICDAITSKIPLLASGKGYDAIVFITKPELPALKREDYLNVTIWTANDLEAYETTTGKNETNAMATTKRKKGRPTCAEALEMTPFEWLQGEDGEPAGMHRRTEMYNELCRLCNSLLQRDIAPNSWKNVASTSADFLKRGLSHEFIEFRLGDGRWKVEKYITLKYGQWARGRFPVLHPRKKRRSDDQEPFDLDVDSPDEMEIDSPIPGPAPNGEGGTPLPLPSAPSPRPHAASPIRDGQDGPQTPSNVPLTNSNMQDSSRPPAGFNDQRVPAPAPVLRRDPFAEIATEVDQQANRQPSPAGSTTPTIPTGSSTTPVAPPVSSTTASASVRAGASKTVKPVKEKPRKLCVPNDNMISVAHLSRRRYCDMQTAKGLPAWEDEFDVWYKSPDSEEARKEAEKEHKILDKERKASKKARQAAPPS</sequence>
<proteinExistence type="predicted"/>
<name>A0ABR3F7T2_9AGAR</name>
<reference evidence="3 4" key="1">
    <citation type="submission" date="2024-02" db="EMBL/GenBank/DDBJ databases">
        <title>A draft genome for the cacao thread blight pathogen Marasmius crinis-equi.</title>
        <authorList>
            <person name="Cohen S.P."/>
            <person name="Baruah I.K."/>
            <person name="Amoako-Attah I."/>
            <person name="Bukari Y."/>
            <person name="Meinhardt L.W."/>
            <person name="Bailey B.A."/>
        </authorList>
    </citation>
    <scope>NUCLEOTIDE SEQUENCE [LARGE SCALE GENOMIC DNA]</scope>
    <source>
        <strain evidence="3 4">GH-76</strain>
    </source>
</reference>
<feature type="compositionally biased region" description="Pro residues" evidence="2">
    <location>
        <begin position="306"/>
        <end position="315"/>
    </location>
</feature>
<comment type="caution">
    <text evidence="3">The sequence shown here is derived from an EMBL/GenBank/DDBJ whole genome shotgun (WGS) entry which is preliminary data.</text>
</comment>
<keyword evidence="4" id="KW-1185">Reference proteome</keyword>
<dbReference type="EMBL" id="JBAHYK010000790">
    <property type="protein sequence ID" value="KAL0571301.1"/>
    <property type="molecule type" value="Genomic_DNA"/>
</dbReference>
<feature type="region of interest" description="Disordered" evidence="2">
    <location>
        <begin position="475"/>
        <end position="508"/>
    </location>
</feature>
<evidence type="ECO:0000256" key="1">
    <source>
        <dbReference type="SAM" id="Coils"/>
    </source>
</evidence>